<reference evidence="4 5" key="1">
    <citation type="journal article" date="2011" name="Genome Biol. Evol.">
        <title>Complete nucleomorph genome sequence of the nonphotosynthetic alga Cryptomonas paramecium reveals a core nucleomorph gene set.</title>
        <authorList>
            <person name="Tanifuji G."/>
            <person name="Onodera N.T."/>
            <person name="Wheeler T.J."/>
            <person name="Dlutek M."/>
            <person name="Donaher N."/>
            <person name="Archibald J.M."/>
        </authorList>
    </citation>
    <scope>NUCLEOTIDE SEQUENCE [LARGE SCALE GENOMIC DNA]</scope>
    <source>
        <strain evidence="4 5">CCAP977/2A</strain>
    </source>
</reference>
<feature type="transmembrane region" description="Helical" evidence="2">
    <location>
        <begin position="176"/>
        <end position="201"/>
    </location>
</feature>
<proteinExistence type="inferred from homology"/>
<dbReference type="GeneID" id="10447408"/>
<geneLocation type="nucleomorph" evidence="4"/>
<evidence type="ECO:0000259" key="3">
    <source>
        <dbReference type="Pfam" id="PF03109"/>
    </source>
</evidence>
<evidence type="ECO:0000313" key="4">
    <source>
        <dbReference type="EMBL" id="AEA39000.1"/>
    </source>
</evidence>
<organism evidence="4 5">
    <name type="scientific">Cryptomonas paramaecium</name>
    <dbReference type="NCBI Taxonomy" id="2898"/>
    <lineage>
        <taxon>Eukaryota</taxon>
        <taxon>Cryptophyceae</taxon>
        <taxon>Cryptomonadales</taxon>
        <taxon>Cryptomonadaceae</taxon>
        <taxon>Cryptomonas</taxon>
    </lineage>
</organism>
<dbReference type="SUPFAM" id="SSF56112">
    <property type="entry name" value="Protein kinase-like (PK-like)"/>
    <property type="match status" value="1"/>
</dbReference>
<dbReference type="Proteomes" id="UP000243423">
    <property type="component" value="Nucleomorph 3"/>
</dbReference>
<gene>
    <name evidence="4" type="primary">kin(ABC)</name>
    <name evidence="4" type="ORF">CPARA_3gp342</name>
</gene>
<dbReference type="InterPro" id="IPR011009">
    <property type="entry name" value="Kinase-like_dom_sf"/>
</dbReference>
<comment type="similarity">
    <text evidence="1">Belongs to the protein kinase superfamily. ADCK protein kinase family.</text>
</comment>
<dbReference type="Pfam" id="PF03109">
    <property type="entry name" value="ABC1"/>
    <property type="match status" value="1"/>
</dbReference>
<dbReference type="AlphaFoldDB" id="F2HI76"/>
<dbReference type="PANTHER" id="PTHR10566:SF113">
    <property type="entry name" value="PROTEIN ACTIVITY OF BC1 COMPLEX KINASE 7, CHLOROPLASTIC"/>
    <property type="match status" value="1"/>
</dbReference>
<evidence type="ECO:0000256" key="1">
    <source>
        <dbReference type="ARBA" id="ARBA00009670"/>
    </source>
</evidence>
<keyword evidence="2" id="KW-0812">Transmembrane</keyword>
<dbReference type="RefSeq" id="XP_003239898.1">
    <property type="nucleotide sequence ID" value="XM_003239850.1"/>
</dbReference>
<dbReference type="PANTHER" id="PTHR10566">
    <property type="entry name" value="CHAPERONE-ACTIVITY OF BC1 COMPLEX CABC1 -RELATED"/>
    <property type="match status" value="1"/>
</dbReference>
<dbReference type="CDD" id="cd05121">
    <property type="entry name" value="ABC1_ADCK3-like"/>
    <property type="match status" value="1"/>
</dbReference>
<dbReference type="InterPro" id="IPR004147">
    <property type="entry name" value="ABC1_dom"/>
</dbReference>
<evidence type="ECO:0000256" key="2">
    <source>
        <dbReference type="SAM" id="Phobius"/>
    </source>
</evidence>
<name>F2HI76_9CRYP</name>
<feature type="transmembrane region" description="Helical" evidence="2">
    <location>
        <begin position="125"/>
        <end position="147"/>
    </location>
</feature>
<dbReference type="InterPro" id="IPR050154">
    <property type="entry name" value="UbiB_kinase"/>
</dbReference>
<evidence type="ECO:0000313" key="5">
    <source>
        <dbReference type="Proteomes" id="UP000243423"/>
    </source>
</evidence>
<feature type="domain" description="ABC1 atypical kinase-like" evidence="3">
    <location>
        <begin position="302"/>
        <end position="538"/>
    </location>
</feature>
<sequence>MISYEFLLISNKLNKRNNCSIFFYVKFKCFQKFTSINVFDKKKDLKNFLDFKQFLNSVNYASFFLDNIELKKKKKNIFFDKYFINVEQIFKNINKIQQGTINFQKKKLILENDLKKETILELTNLISNLSALLFLGWFLILFIKFFINRQTEKPVLPDEYDYEKISLYFELKPEKFVIRSLQICLTFISFFSILTLIQFFYCKNNNGLVKKFDQIKSKQKFSERVYLNLNKKSFRLNNLGRFLYFRNTMKINFYLKKLQNYKIKQFCKLISNLSPAFVKLTQFFVSKPNTIGESVVSELHYLQQNMPFFPNEIALNFMKKELGVVPAKIFCEISEIPVASANLGQVYKAKLDKMSVAVKVQRPHVNELIALDILLIRSIFNAIQRKLDVKTDLLGIVDEYGHRLFEELDYRKEAINMLKFRSFYGYMNKIYIPKVFLEYSTQHVLVMEWIEGNCFSGNSINILQENTLLIEVGIRCLLVQLLEVGFLHCDPCVKNLIKTKKNELAFIDFGLISQVLITTRLSLIVFFLHLINKEYELLIRDFTDLALIRNDDLGKEFSNLNSLLLKIFHFFNSLRNFSFRYATEKFFYLLIKYPFTTPPYFLNNLKAIATLEKIASMIDSRFEIVSIIHFYIMNRLSTNSSPVFEVVLKDFLTSDVVSEFNWGRLQLLIEVFSKKNSFFQNNSIPSAILGFFIYSDKFFQKIMIINSFNIFEKFPHIMNSFERFCQSFALIFSRKMFTYTSRTSIVSIFYKARLNIFILMLIESKLYSLKELFFMTKISFLSSALVFLETIVKNFFFSNQKRRSIMLIPIKLFSFLI</sequence>
<accession>F2HI76</accession>
<protein>
    <submittedName>
        <fullName evidence="4">ABC1 family protein</fullName>
    </submittedName>
</protein>
<dbReference type="EMBL" id="CP002174">
    <property type="protein sequence ID" value="AEA39000.1"/>
    <property type="molecule type" value="Genomic_DNA"/>
</dbReference>
<feature type="transmembrane region" description="Helical" evidence="2">
    <location>
        <begin position="774"/>
        <end position="796"/>
    </location>
</feature>
<keyword evidence="2" id="KW-0472">Membrane</keyword>
<keyword evidence="4" id="KW-0542">Nucleomorph</keyword>
<keyword evidence="2" id="KW-1133">Transmembrane helix</keyword>